<accession>A0ABZ0SNK3</accession>
<dbReference type="RefSeq" id="WP_320943629.1">
    <property type="nucleotide sequence ID" value="NZ_BAABEU010000004.1"/>
</dbReference>
<proteinExistence type="predicted"/>
<sequence>MEWILLVAWIPFVLGFLAAVVWMVMRRHGVSLSGRLAALAVVGGLLPVLVAVWYTATGVMVDLFVLLGPDVFMVLQDARFIAPLVAGILGILILSIPGRRPRLVPAADIARRTAFTFLPRGWVITLAAVTVGTVVVTCAAGLLSTGDDDTFSFPIGTMTVGTTIYGWHASAPALILLIILLAAGWTALWLIARPPVADTRDVDIAARRTRSRNIAAVITGGIAFHLAVILQSLAGTASLTGTVPSATAGDITVHSPFAALAPVLQASSVLATCVAVAVCLTVTLTAVPEMNRARTSVETAS</sequence>
<keyword evidence="1" id="KW-0812">Transmembrane</keyword>
<protein>
    <recommendedName>
        <fullName evidence="4">Cytochrome c oxidase assembly protein</fullName>
    </recommendedName>
</protein>
<organism evidence="2 3">
    <name type="scientific">Microbacterium rhizosphaerae</name>
    <dbReference type="NCBI Taxonomy" id="1678237"/>
    <lineage>
        <taxon>Bacteria</taxon>
        <taxon>Bacillati</taxon>
        <taxon>Actinomycetota</taxon>
        <taxon>Actinomycetes</taxon>
        <taxon>Micrococcales</taxon>
        <taxon>Microbacteriaceae</taxon>
        <taxon>Microbacterium</taxon>
    </lineage>
</organism>
<feature type="transmembrane region" description="Helical" evidence="1">
    <location>
        <begin position="76"/>
        <end position="96"/>
    </location>
</feature>
<keyword evidence="1" id="KW-0472">Membrane</keyword>
<feature type="transmembrane region" description="Helical" evidence="1">
    <location>
        <begin position="213"/>
        <end position="234"/>
    </location>
</feature>
<feature type="transmembrane region" description="Helical" evidence="1">
    <location>
        <begin position="6"/>
        <end position="24"/>
    </location>
</feature>
<evidence type="ECO:0008006" key="4">
    <source>
        <dbReference type="Google" id="ProtNLM"/>
    </source>
</evidence>
<evidence type="ECO:0000256" key="1">
    <source>
        <dbReference type="SAM" id="Phobius"/>
    </source>
</evidence>
<keyword evidence="1" id="KW-1133">Transmembrane helix</keyword>
<evidence type="ECO:0000313" key="2">
    <source>
        <dbReference type="EMBL" id="WPR90926.1"/>
    </source>
</evidence>
<keyword evidence="3" id="KW-1185">Reference proteome</keyword>
<evidence type="ECO:0000313" key="3">
    <source>
        <dbReference type="Proteomes" id="UP001323798"/>
    </source>
</evidence>
<dbReference type="EMBL" id="CP139368">
    <property type="protein sequence ID" value="WPR90926.1"/>
    <property type="molecule type" value="Genomic_DNA"/>
</dbReference>
<feature type="transmembrane region" description="Helical" evidence="1">
    <location>
        <begin position="164"/>
        <end position="192"/>
    </location>
</feature>
<reference evidence="2 3" key="1">
    <citation type="submission" date="2023-11" db="EMBL/GenBank/DDBJ databases">
        <title>Genome sequence of Microbacterium rhizosphaerae KACC 19337.</title>
        <authorList>
            <person name="Choi H."/>
            <person name="Kim S."/>
            <person name="Kim Y."/>
            <person name="Kwon S.-W."/>
            <person name="Heo J."/>
        </authorList>
    </citation>
    <scope>NUCLEOTIDE SEQUENCE [LARGE SCALE GENOMIC DNA]</scope>
    <source>
        <strain evidence="2 3">KACC 19337</strain>
    </source>
</reference>
<feature type="transmembrane region" description="Helical" evidence="1">
    <location>
        <begin position="36"/>
        <end position="56"/>
    </location>
</feature>
<gene>
    <name evidence="2" type="ORF">SM116_06440</name>
</gene>
<feature type="transmembrane region" description="Helical" evidence="1">
    <location>
        <begin position="263"/>
        <end position="287"/>
    </location>
</feature>
<dbReference type="Proteomes" id="UP001323798">
    <property type="component" value="Chromosome"/>
</dbReference>
<name>A0ABZ0SNK3_9MICO</name>
<feature type="transmembrane region" description="Helical" evidence="1">
    <location>
        <begin position="117"/>
        <end position="144"/>
    </location>
</feature>